<keyword evidence="2" id="KW-1185">Reference proteome</keyword>
<protein>
    <submittedName>
        <fullName evidence="1">Uncharacterized protein</fullName>
    </submittedName>
</protein>
<accession>A0ACB9CLX2</accession>
<sequence>MGAVLEEMMEGLALDESSTFYEDYDPAYEFDACKFFDFCVDETDYEIRQAERWFRYAQEYPPAPYMVKINLTKILKSIPANVLTPSSSKLEADEHVNSTSPVITSSYRSMPSSEEKTKGALLSENDGRMQWRFRDVQLLTEYLIRRDELSGHGNFSGSGLKYHNLTADDHSVKAKSKSGNKSSSKPSRTFMKPTASHLAKQIKMIDVHTSSCGRSNKLESPIGYENEDTKKQKLETGFLRKAEHLETSSNSRSKITIPQKPKLMTEERAQRRRSQIKPEANINTFKALPLNRKILESPSLPMHKKKMPQYSPEFQVLKHTSRRSELKMQSYVFGDQCDL</sequence>
<reference evidence="2" key="1">
    <citation type="journal article" date="2022" name="Mol. Ecol. Resour.">
        <title>The genomes of chicory, endive, great burdock and yacon provide insights into Asteraceae palaeo-polyploidization history and plant inulin production.</title>
        <authorList>
            <person name="Fan W."/>
            <person name="Wang S."/>
            <person name="Wang H."/>
            <person name="Wang A."/>
            <person name="Jiang F."/>
            <person name="Liu H."/>
            <person name="Zhao H."/>
            <person name="Xu D."/>
            <person name="Zhang Y."/>
        </authorList>
    </citation>
    <scope>NUCLEOTIDE SEQUENCE [LARGE SCALE GENOMIC DNA]</scope>
    <source>
        <strain evidence="2">cv. Niubang</strain>
    </source>
</reference>
<evidence type="ECO:0000313" key="1">
    <source>
        <dbReference type="EMBL" id="KAI3735200.1"/>
    </source>
</evidence>
<proteinExistence type="predicted"/>
<comment type="caution">
    <text evidence="1">The sequence shown here is derived from an EMBL/GenBank/DDBJ whole genome shotgun (WGS) entry which is preliminary data.</text>
</comment>
<name>A0ACB9CLX2_ARCLA</name>
<organism evidence="1 2">
    <name type="scientific">Arctium lappa</name>
    <name type="common">Greater burdock</name>
    <name type="synonym">Lappa major</name>
    <dbReference type="NCBI Taxonomy" id="4217"/>
    <lineage>
        <taxon>Eukaryota</taxon>
        <taxon>Viridiplantae</taxon>
        <taxon>Streptophyta</taxon>
        <taxon>Embryophyta</taxon>
        <taxon>Tracheophyta</taxon>
        <taxon>Spermatophyta</taxon>
        <taxon>Magnoliopsida</taxon>
        <taxon>eudicotyledons</taxon>
        <taxon>Gunneridae</taxon>
        <taxon>Pentapetalae</taxon>
        <taxon>asterids</taxon>
        <taxon>campanulids</taxon>
        <taxon>Asterales</taxon>
        <taxon>Asteraceae</taxon>
        <taxon>Carduoideae</taxon>
        <taxon>Cardueae</taxon>
        <taxon>Arctiinae</taxon>
        <taxon>Arctium</taxon>
    </lineage>
</organism>
<dbReference type="Proteomes" id="UP001055879">
    <property type="component" value="Linkage Group LG04"/>
</dbReference>
<reference evidence="1 2" key="2">
    <citation type="journal article" date="2022" name="Mol. Ecol. Resour.">
        <title>The genomes of chicory, endive, great burdock and yacon provide insights into Asteraceae paleo-polyploidization history and plant inulin production.</title>
        <authorList>
            <person name="Fan W."/>
            <person name="Wang S."/>
            <person name="Wang H."/>
            <person name="Wang A."/>
            <person name="Jiang F."/>
            <person name="Liu H."/>
            <person name="Zhao H."/>
            <person name="Xu D."/>
            <person name="Zhang Y."/>
        </authorList>
    </citation>
    <scope>NUCLEOTIDE SEQUENCE [LARGE SCALE GENOMIC DNA]</scope>
    <source>
        <strain evidence="2">cv. Niubang</strain>
    </source>
</reference>
<dbReference type="EMBL" id="CM042050">
    <property type="protein sequence ID" value="KAI3735200.1"/>
    <property type="molecule type" value="Genomic_DNA"/>
</dbReference>
<evidence type="ECO:0000313" key="2">
    <source>
        <dbReference type="Proteomes" id="UP001055879"/>
    </source>
</evidence>
<gene>
    <name evidence="1" type="ORF">L6452_14690</name>
</gene>